<reference evidence="2" key="2">
    <citation type="journal article" date="2015" name="Fish Shellfish Immunol.">
        <title>Early steps in the European eel (Anguilla anguilla)-Vibrio vulnificus interaction in the gills: Role of the RtxA13 toxin.</title>
        <authorList>
            <person name="Callol A."/>
            <person name="Pajuelo D."/>
            <person name="Ebbesson L."/>
            <person name="Teles M."/>
            <person name="MacKenzie S."/>
            <person name="Amaro C."/>
        </authorList>
    </citation>
    <scope>NUCLEOTIDE SEQUENCE</scope>
</reference>
<dbReference type="EMBL" id="GBXM01050846">
    <property type="protein sequence ID" value="JAH57731.1"/>
    <property type="molecule type" value="Transcribed_RNA"/>
</dbReference>
<proteinExistence type="predicted"/>
<keyword evidence="1" id="KW-0472">Membrane</keyword>
<sequence length="57" mass="6941">MSRDLHSKHIVNMTTVRSSCCECDQYTQFCRCHEYILTCICYFVFFMCNMIRNTLYH</sequence>
<organism evidence="2">
    <name type="scientific">Anguilla anguilla</name>
    <name type="common">European freshwater eel</name>
    <name type="synonym">Muraena anguilla</name>
    <dbReference type="NCBI Taxonomy" id="7936"/>
    <lineage>
        <taxon>Eukaryota</taxon>
        <taxon>Metazoa</taxon>
        <taxon>Chordata</taxon>
        <taxon>Craniata</taxon>
        <taxon>Vertebrata</taxon>
        <taxon>Euteleostomi</taxon>
        <taxon>Actinopterygii</taxon>
        <taxon>Neopterygii</taxon>
        <taxon>Teleostei</taxon>
        <taxon>Anguilliformes</taxon>
        <taxon>Anguillidae</taxon>
        <taxon>Anguilla</taxon>
    </lineage>
</organism>
<evidence type="ECO:0000256" key="1">
    <source>
        <dbReference type="SAM" id="Phobius"/>
    </source>
</evidence>
<keyword evidence="1" id="KW-0812">Transmembrane</keyword>
<name>A0A0E9TW13_ANGAN</name>
<protein>
    <submittedName>
        <fullName evidence="2">Uncharacterized protein</fullName>
    </submittedName>
</protein>
<keyword evidence="1" id="KW-1133">Transmembrane helix</keyword>
<accession>A0A0E9TW13</accession>
<reference evidence="2" key="1">
    <citation type="submission" date="2014-11" db="EMBL/GenBank/DDBJ databases">
        <authorList>
            <person name="Amaro Gonzalez C."/>
        </authorList>
    </citation>
    <scope>NUCLEOTIDE SEQUENCE</scope>
</reference>
<dbReference type="AlphaFoldDB" id="A0A0E9TW13"/>
<evidence type="ECO:0000313" key="2">
    <source>
        <dbReference type="EMBL" id="JAH57731.1"/>
    </source>
</evidence>
<feature type="transmembrane region" description="Helical" evidence="1">
    <location>
        <begin position="35"/>
        <end position="52"/>
    </location>
</feature>